<dbReference type="GO" id="GO:0016020">
    <property type="term" value="C:membrane"/>
    <property type="evidence" value="ECO:0007669"/>
    <property type="project" value="UniProtKB-SubCell"/>
</dbReference>
<dbReference type="SMART" id="SM00665">
    <property type="entry name" value="B561"/>
    <property type="match status" value="1"/>
</dbReference>
<dbReference type="CDD" id="cd08760">
    <property type="entry name" value="Cyt_b561_FRRS1_like"/>
    <property type="match status" value="1"/>
</dbReference>
<keyword evidence="3" id="KW-0813">Transport</keyword>
<gene>
    <name evidence="13" type="ORF">CWR43_07665</name>
</gene>
<dbReference type="GO" id="GO:0020037">
    <property type="term" value="F:heme binding"/>
    <property type="evidence" value="ECO:0007669"/>
    <property type="project" value="TreeGrafter"/>
</dbReference>
<dbReference type="GO" id="GO:0140575">
    <property type="term" value="F:transmembrane monodehydroascorbate reductase activity"/>
    <property type="evidence" value="ECO:0007669"/>
    <property type="project" value="InterPro"/>
</dbReference>
<evidence type="ECO:0000256" key="3">
    <source>
        <dbReference type="ARBA" id="ARBA00022448"/>
    </source>
</evidence>
<dbReference type="InterPro" id="IPR045150">
    <property type="entry name" value="CYB561D1/2"/>
</dbReference>
<dbReference type="STRING" id="1041146.GCA_000427985_01189"/>
<keyword evidence="10 11" id="KW-0472">Membrane</keyword>
<dbReference type="Gene3D" id="1.20.120.1770">
    <property type="match status" value="1"/>
</dbReference>
<feature type="transmembrane region" description="Helical" evidence="11">
    <location>
        <begin position="70"/>
        <end position="92"/>
    </location>
</feature>
<dbReference type="InterPro" id="IPR006593">
    <property type="entry name" value="Cyt_b561/ferric_Rdtase_TM"/>
</dbReference>
<keyword evidence="9" id="KW-0408">Iron</keyword>
<comment type="subcellular location">
    <subcellularLocation>
        <location evidence="2">Membrane</location>
        <topology evidence="2">Multi-pass membrane protein</topology>
    </subcellularLocation>
</comment>
<dbReference type="PANTHER" id="PTHR15422">
    <property type="entry name" value="OS05G0565100 PROTEIN"/>
    <property type="match status" value="1"/>
</dbReference>
<dbReference type="RefSeq" id="WP_100770763.1">
    <property type="nucleotide sequence ID" value="NZ_PIQN01000005.1"/>
</dbReference>
<comment type="caution">
    <text evidence="13">The sequence shown here is derived from an EMBL/GenBank/DDBJ whole genome shotgun (WGS) entry which is preliminary data.</text>
</comment>
<evidence type="ECO:0000256" key="5">
    <source>
        <dbReference type="ARBA" id="ARBA00022692"/>
    </source>
</evidence>
<evidence type="ECO:0000259" key="12">
    <source>
        <dbReference type="PROSITE" id="PS50939"/>
    </source>
</evidence>
<comment type="cofactor">
    <cofactor evidence="1">
        <name>heme b</name>
        <dbReference type="ChEBI" id="CHEBI:60344"/>
    </cofactor>
</comment>
<keyword evidence="7" id="KW-0249">Electron transport</keyword>
<evidence type="ECO:0000256" key="9">
    <source>
        <dbReference type="ARBA" id="ARBA00023004"/>
    </source>
</evidence>
<evidence type="ECO:0000256" key="7">
    <source>
        <dbReference type="ARBA" id="ARBA00022982"/>
    </source>
</evidence>
<organism evidence="13 14">
    <name type="scientific">Rhizobium sullae</name>
    <name type="common">Rhizobium hedysari</name>
    <dbReference type="NCBI Taxonomy" id="50338"/>
    <lineage>
        <taxon>Bacteria</taxon>
        <taxon>Pseudomonadati</taxon>
        <taxon>Pseudomonadota</taxon>
        <taxon>Alphaproteobacteria</taxon>
        <taxon>Hyphomicrobiales</taxon>
        <taxon>Rhizobiaceae</taxon>
        <taxon>Rhizobium/Agrobacterium group</taxon>
        <taxon>Rhizobium</taxon>
    </lineage>
</organism>
<keyword evidence="5 11" id="KW-0812">Transmembrane</keyword>
<evidence type="ECO:0000256" key="4">
    <source>
        <dbReference type="ARBA" id="ARBA00022617"/>
    </source>
</evidence>
<feature type="transmembrane region" description="Helical" evidence="11">
    <location>
        <begin position="29"/>
        <end position="49"/>
    </location>
</feature>
<dbReference type="PROSITE" id="PS50939">
    <property type="entry name" value="CYTOCHROME_B561"/>
    <property type="match status" value="1"/>
</dbReference>
<keyword evidence="6" id="KW-0479">Metal-binding</keyword>
<dbReference type="PANTHER" id="PTHR15422:SF24">
    <property type="entry name" value="DOMON RELATED DOMAIN-CONTAINING PROTEIN"/>
    <property type="match status" value="1"/>
</dbReference>
<accession>A0A2N0DDL2</accession>
<dbReference type="Proteomes" id="UP000232164">
    <property type="component" value="Unassembled WGS sequence"/>
</dbReference>
<sequence length="242" mass="27221">MFEWLLAPCDPTRVHDVGMHLSWHARSMVMAWSVLVPIGVIAARFFKIFPGQDWPRVLDDRRWWHLHRGAQYAALALMLIGLLLILSAPAATKSITASSWAHQLTGWVALALGGMQYLTGWLRGTKGGPSAPTADGSWSGDHYDMTRRRRVFERIHKSMGYLVLLVSMAAVSTGLWQANAPRWMLLFIGTWYLMVAVVFAMLQRRGMAYDTYQAIWGPDPRHPGNSLRPIGLGVRKLPSEVE</sequence>
<evidence type="ECO:0000256" key="8">
    <source>
        <dbReference type="ARBA" id="ARBA00022989"/>
    </source>
</evidence>
<feature type="domain" description="Cytochrome b561" evidence="12">
    <location>
        <begin position="1"/>
        <end position="208"/>
    </location>
</feature>
<dbReference type="GO" id="GO:0046872">
    <property type="term" value="F:metal ion binding"/>
    <property type="evidence" value="ECO:0007669"/>
    <property type="project" value="UniProtKB-KW"/>
</dbReference>
<evidence type="ECO:0000256" key="10">
    <source>
        <dbReference type="ARBA" id="ARBA00023136"/>
    </source>
</evidence>
<name>A0A2N0DDL2_RHISU</name>
<evidence type="ECO:0000256" key="6">
    <source>
        <dbReference type="ARBA" id="ARBA00022723"/>
    </source>
</evidence>
<feature type="transmembrane region" description="Helical" evidence="11">
    <location>
        <begin position="183"/>
        <end position="202"/>
    </location>
</feature>
<protein>
    <submittedName>
        <fullName evidence="13">Cytochrome B</fullName>
    </submittedName>
</protein>
<evidence type="ECO:0000256" key="11">
    <source>
        <dbReference type="SAM" id="Phobius"/>
    </source>
</evidence>
<evidence type="ECO:0000313" key="14">
    <source>
        <dbReference type="Proteomes" id="UP000232164"/>
    </source>
</evidence>
<reference evidence="13 14" key="2">
    <citation type="submission" date="2017-12" db="EMBL/GenBank/DDBJ databases">
        <title>Genome sequence of Rhizobium sullae HCNT1 isolated from Sulla coronaria nodules and featuring peculiar denitrification phenotypes.</title>
        <authorList>
            <person name="De Diego-Diaz B."/>
            <person name="Treu L."/>
            <person name="Campanaro S."/>
            <person name="Da Silva Duarte V."/>
            <person name="Basaglia M."/>
            <person name="Favaro L."/>
            <person name="Casella S."/>
            <person name="Squartini A."/>
        </authorList>
    </citation>
    <scope>NUCLEOTIDE SEQUENCE [LARGE SCALE GENOMIC DNA]</scope>
    <source>
        <strain evidence="13 14">HCNT1</strain>
    </source>
</reference>
<feature type="transmembrane region" description="Helical" evidence="11">
    <location>
        <begin position="104"/>
        <end position="122"/>
    </location>
</feature>
<evidence type="ECO:0000256" key="1">
    <source>
        <dbReference type="ARBA" id="ARBA00001970"/>
    </source>
</evidence>
<proteinExistence type="predicted"/>
<dbReference type="EMBL" id="PIQN01000005">
    <property type="protein sequence ID" value="PKA44164.1"/>
    <property type="molecule type" value="Genomic_DNA"/>
</dbReference>
<dbReference type="AlphaFoldDB" id="A0A2N0DDL2"/>
<evidence type="ECO:0000313" key="13">
    <source>
        <dbReference type="EMBL" id="PKA44164.1"/>
    </source>
</evidence>
<keyword evidence="8 11" id="KW-1133">Transmembrane helix</keyword>
<reference evidence="13 14" key="1">
    <citation type="submission" date="2017-11" db="EMBL/GenBank/DDBJ databases">
        <authorList>
            <person name="Han C.G."/>
        </authorList>
    </citation>
    <scope>NUCLEOTIDE SEQUENCE [LARGE SCALE GENOMIC DNA]</scope>
    <source>
        <strain evidence="13 14">HCNT1</strain>
    </source>
</reference>
<feature type="transmembrane region" description="Helical" evidence="11">
    <location>
        <begin position="158"/>
        <end position="177"/>
    </location>
</feature>
<keyword evidence="4" id="KW-0349">Heme</keyword>
<evidence type="ECO:0000256" key="2">
    <source>
        <dbReference type="ARBA" id="ARBA00004141"/>
    </source>
</evidence>